<evidence type="ECO:0000313" key="2">
    <source>
        <dbReference type="EMBL" id="KDR65785.1"/>
    </source>
</evidence>
<name>A0A067S4L7_GALM3</name>
<reference evidence="3" key="1">
    <citation type="journal article" date="2014" name="Proc. Natl. Acad. Sci. U.S.A.">
        <title>Extensive sampling of basidiomycete genomes demonstrates inadequacy of the white-rot/brown-rot paradigm for wood decay fungi.</title>
        <authorList>
            <person name="Riley R."/>
            <person name="Salamov A.A."/>
            <person name="Brown D.W."/>
            <person name="Nagy L.G."/>
            <person name="Floudas D."/>
            <person name="Held B.W."/>
            <person name="Levasseur A."/>
            <person name="Lombard V."/>
            <person name="Morin E."/>
            <person name="Otillar R."/>
            <person name="Lindquist E.A."/>
            <person name="Sun H."/>
            <person name="LaButti K.M."/>
            <person name="Schmutz J."/>
            <person name="Jabbour D."/>
            <person name="Luo H."/>
            <person name="Baker S.E."/>
            <person name="Pisabarro A.G."/>
            <person name="Walton J.D."/>
            <person name="Blanchette R.A."/>
            <person name="Henrissat B."/>
            <person name="Martin F."/>
            <person name="Cullen D."/>
            <person name="Hibbett D.S."/>
            <person name="Grigoriev I.V."/>
        </authorList>
    </citation>
    <scope>NUCLEOTIDE SEQUENCE [LARGE SCALE GENOMIC DNA]</scope>
    <source>
        <strain evidence="3">CBS 339.88</strain>
    </source>
</reference>
<dbReference type="Proteomes" id="UP000027222">
    <property type="component" value="Unassembled WGS sequence"/>
</dbReference>
<evidence type="ECO:0000256" key="1">
    <source>
        <dbReference type="SAM" id="MobiDB-lite"/>
    </source>
</evidence>
<feature type="region of interest" description="Disordered" evidence="1">
    <location>
        <begin position="115"/>
        <end position="144"/>
    </location>
</feature>
<proteinExistence type="predicted"/>
<dbReference type="HOGENOM" id="CLU_809035_0_0_1"/>
<evidence type="ECO:0000313" key="3">
    <source>
        <dbReference type="Proteomes" id="UP000027222"/>
    </source>
</evidence>
<gene>
    <name evidence="2" type="ORF">GALMADRAFT_1218128</name>
</gene>
<accession>A0A067S4L7</accession>
<protein>
    <submittedName>
        <fullName evidence="2">Uncharacterized protein</fullName>
    </submittedName>
</protein>
<sequence>MSLQLSSSSASSRLSMSNIVAVQFQNYLRGSDTDSVTLAEWTVSRMTVNYSDRSIPSRSCAHHEYIIVEASNRDNDQLRLRLDHTKCSSQLSPAEVNRILTLLSAQGLLRESRRHDLGNSNGAENPTGPPNTPAFSRASMDVSTDLSDPESDLCIKQICFPFFSDLNSVYSQSSHSTDQTFDVSRENLCYIFGVSGNDDTFVNDATDFTLLDLGQLISSKAVRGYHSKEKDLLPPCHLFTLATTEALRLLEYPVIENHSVLMYGVDETIEDALETLSVRKEFCNRTLVASVENECLLTERRILALKLRLSIAEVALSGANVKLFNLQHPAHKINPAGDHVQIS</sequence>
<organism evidence="2 3">
    <name type="scientific">Galerina marginata (strain CBS 339.88)</name>
    <dbReference type="NCBI Taxonomy" id="685588"/>
    <lineage>
        <taxon>Eukaryota</taxon>
        <taxon>Fungi</taxon>
        <taxon>Dikarya</taxon>
        <taxon>Basidiomycota</taxon>
        <taxon>Agaricomycotina</taxon>
        <taxon>Agaricomycetes</taxon>
        <taxon>Agaricomycetidae</taxon>
        <taxon>Agaricales</taxon>
        <taxon>Agaricineae</taxon>
        <taxon>Strophariaceae</taxon>
        <taxon>Galerina</taxon>
    </lineage>
</organism>
<dbReference type="AlphaFoldDB" id="A0A067S4L7"/>
<keyword evidence="3" id="KW-1185">Reference proteome</keyword>
<dbReference type="EMBL" id="KL142432">
    <property type="protein sequence ID" value="KDR65785.1"/>
    <property type="molecule type" value="Genomic_DNA"/>
</dbReference>